<evidence type="ECO:0000256" key="3">
    <source>
        <dbReference type="ARBA" id="ARBA00022679"/>
    </source>
</evidence>
<reference evidence="7" key="1">
    <citation type="journal article" date="2023" name="DNA Res.">
        <title>Chromosome-level genome assembly of Phrynocephalus forsythii using third-generation DNA sequencing and Hi-C analysis.</title>
        <authorList>
            <person name="Qi Y."/>
            <person name="Zhao W."/>
            <person name="Zhao Y."/>
            <person name="Niu C."/>
            <person name="Cao S."/>
            <person name="Zhang Y."/>
        </authorList>
    </citation>
    <scope>NUCLEOTIDE SEQUENCE</scope>
    <source>
        <tissue evidence="7">Muscle</tissue>
    </source>
</reference>
<dbReference type="GO" id="GO:0005737">
    <property type="term" value="C:cytoplasm"/>
    <property type="evidence" value="ECO:0007669"/>
    <property type="project" value="TreeGrafter"/>
</dbReference>
<dbReference type="InterPro" id="IPR002589">
    <property type="entry name" value="Macro_dom"/>
</dbReference>
<dbReference type="PROSITE" id="PS51154">
    <property type="entry name" value="MACRO"/>
    <property type="match status" value="1"/>
</dbReference>
<dbReference type="Gene3D" id="3.40.220.10">
    <property type="entry name" value="Leucine Aminopeptidase, subunit E, domain 1"/>
    <property type="match status" value="1"/>
</dbReference>
<comment type="caution">
    <text evidence="7">The sequence shown here is derived from an EMBL/GenBank/DDBJ whole genome shotgun (WGS) entry which is preliminary data.</text>
</comment>
<name>A0A9Q1BA14_9SAUR</name>
<evidence type="ECO:0000256" key="5">
    <source>
        <dbReference type="ARBA" id="ARBA00023242"/>
    </source>
</evidence>
<dbReference type="GO" id="GO:0003714">
    <property type="term" value="F:transcription corepressor activity"/>
    <property type="evidence" value="ECO:0007669"/>
    <property type="project" value="TreeGrafter"/>
</dbReference>
<dbReference type="Pfam" id="PF01661">
    <property type="entry name" value="Macro"/>
    <property type="match status" value="1"/>
</dbReference>
<dbReference type="AlphaFoldDB" id="A0A9Q1BA14"/>
<evidence type="ECO:0000313" key="7">
    <source>
        <dbReference type="EMBL" id="KAJ7345854.1"/>
    </source>
</evidence>
<dbReference type="GO" id="GO:0044389">
    <property type="term" value="F:ubiquitin-like protein ligase binding"/>
    <property type="evidence" value="ECO:0007669"/>
    <property type="project" value="TreeGrafter"/>
</dbReference>
<organism evidence="7 8">
    <name type="scientific">Phrynocephalus forsythii</name>
    <dbReference type="NCBI Taxonomy" id="171643"/>
    <lineage>
        <taxon>Eukaryota</taxon>
        <taxon>Metazoa</taxon>
        <taxon>Chordata</taxon>
        <taxon>Craniata</taxon>
        <taxon>Vertebrata</taxon>
        <taxon>Euteleostomi</taxon>
        <taxon>Lepidosauria</taxon>
        <taxon>Squamata</taxon>
        <taxon>Bifurcata</taxon>
        <taxon>Unidentata</taxon>
        <taxon>Episquamata</taxon>
        <taxon>Toxicofera</taxon>
        <taxon>Iguania</taxon>
        <taxon>Acrodonta</taxon>
        <taxon>Agamidae</taxon>
        <taxon>Agaminae</taxon>
        <taxon>Phrynocephalus</taxon>
    </lineage>
</organism>
<dbReference type="InterPro" id="IPR043472">
    <property type="entry name" value="Macro_dom-like"/>
</dbReference>
<gene>
    <name evidence="7" type="ORF">JRQ81_001804</name>
</gene>
<dbReference type="InterPro" id="IPR052056">
    <property type="entry name" value="Mono-ARTD/PARP"/>
</dbReference>
<dbReference type="GO" id="GO:0003950">
    <property type="term" value="F:NAD+ poly-ADP-ribosyltransferase activity"/>
    <property type="evidence" value="ECO:0007669"/>
    <property type="project" value="TreeGrafter"/>
</dbReference>
<dbReference type="GO" id="GO:0060335">
    <property type="term" value="P:positive regulation of type II interferon-mediated signaling pathway"/>
    <property type="evidence" value="ECO:0007669"/>
    <property type="project" value="TreeGrafter"/>
</dbReference>
<keyword evidence="5" id="KW-0539">Nucleus</keyword>
<dbReference type="CDD" id="cd02907">
    <property type="entry name" value="Macro_Af1521_BAL-like"/>
    <property type="match status" value="1"/>
</dbReference>
<dbReference type="Proteomes" id="UP001142489">
    <property type="component" value="Unassembled WGS sequence"/>
</dbReference>
<dbReference type="OrthoDB" id="6133115at2759"/>
<dbReference type="PANTHER" id="PTHR14453">
    <property type="entry name" value="PARP/ZINC FINGER CCCH TYPE DOMAIN CONTAINING PROTEIN"/>
    <property type="match status" value="1"/>
</dbReference>
<proteinExistence type="predicted"/>
<evidence type="ECO:0000256" key="1">
    <source>
        <dbReference type="ARBA" id="ARBA00004123"/>
    </source>
</evidence>
<dbReference type="EMBL" id="JAPFRF010000001">
    <property type="protein sequence ID" value="KAJ7345854.1"/>
    <property type="molecule type" value="Genomic_DNA"/>
</dbReference>
<dbReference type="SUPFAM" id="SSF52949">
    <property type="entry name" value="Macro domain-like"/>
    <property type="match status" value="1"/>
</dbReference>
<dbReference type="SMART" id="SM00506">
    <property type="entry name" value="A1pp"/>
    <property type="match status" value="1"/>
</dbReference>
<accession>A0A9Q1BA14</accession>
<feature type="domain" description="Macro" evidence="6">
    <location>
        <begin position="71"/>
        <end position="260"/>
    </location>
</feature>
<dbReference type="GO" id="GO:0070212">
    <property type="term" value="P:protein poly-ADP-ribosylation"/>
    <property type="evidence" value="ECO:0007669"/>
    <property type="project" value="TreeGrafter"/>
</dbReference>
<dbReference type="GO" id="GO:0005634">
    <property type="term" value="C:nucleus"/>
    <property type="evidence" value="ECO:0007669"/>
    <property type="project" value="UniProtKB-SubCell"/>
</dbReference>
<protein>
    <recommendedName>
        <fullName evidence="6">Macro domain-containing protein</fullName>
    </recommendedName>
</protein>
<keyword evidence="4" id="KW-0520">NAD</keyword>
<evidence type="ECO:0000256" key="4">
    <source>
        <dbReference type="ARBA" id="ARBA00023027"/>
    </source>
</evidence>
<dbReference type="GO" id="GO:1990404">
    <property type="term" value="F:NAD+-protein mono-ADP-ribosyltransferase activity"/>
    <property type="evidence" value="ECO:0007669"/>
    <property type="project" value="TreeGrafter"/>
</dbReference>
<dbReference type="GO" id="GO:0010629">
    <property type="term" value="P:negative regulation of gene expression"/>
    <property type="evidence" value="ECO:0007669"/>
    <property type="project" value="TreeGrafter"/>
</dbReference>
<keyword evidence="2" id="KW-0328">Glycosyltransferase</keyword>
<keyword evidence="8" id="KW-1185">Reference proteome</keyword>
<comment type="subcellular location">
    <subcellularLocation>
        <location evidence="1">Nucleus</location>
    </subcellularLocation>
</comment>
<evidence type="ECO:0000259" key="6">
    <source>
        <dbReference type="PROSITE" id="PS51154"/>
    </source>
</evidence>
<sequence>MGNMMKLLTSSSETSQHDHAELTVPVDEEMLSIPISNSVYAILKRRENYLCSLLHKKYGCIAVLKSPRNPIEVFRKSLKEGVDVSVWVDDLTRHEADALVNAANEYLHHFGGLAFALVKAGGPDVEEQCKHFIEKNGPLSVGQIAVTSGGRLHCKQVIHAVGPRWSEDQSEECCLKLEMAIINILKYVNAPENNIRSVAIPALSSGIFNFPPDLCARVIVRTIKNFIQLAPLFGYLQEIRLVNIDEMTVEVMRRACDELLGGNEVLPPSGAADAITVRDLCLQIKRGNIEMQKTAVIINSVVVQDDDHSQGTVSRATQGKHAPICRSHFLMSYVNIRLKVPDLCVQKDTMWTLSRCSMWNSCPVPKATRRSRP</sequence>
<keyword evidence="3" id="KW-0808">Transferase</keyword>
<evidence type="ECO:0000256" key="2">
    <source>
        <dbReference type="ARBA" id="ARBA00022676"/>
    </source>
</evidence>
<evidence type="ECO:0000313" key="8">
    <source>
        <dbReference type="Proteomes" id="UP001142489"/>
    </source>
</evidence>
<dbReference type="PANTHER" id="PTHR14453:SF70">
    <property type="entry name" value="PROTEIN MONO-ADP-RIBOSYLTRANSFERASE PARP9"/>
    <property type="match status" value="1"/>
</dbReference>